<gene>
    <name evidence="1" type="ORF">E3C22_16795</name>
</gene>
<dbReference type="Proteomes" id="UP000298179">
    <property type="component" value="Unassembled WGS sequence"/>
</dbReference>
<dbReference type="RefSeq" id="WP_134763213.1">
    <property type="nucleotide sequence ID" value="NZ_SOZD01000005.1"/>
</dbReference>
<reference evidence="1 2" key="1">
    <citation type="submission" date="2019-03" db="EMBL/GenBank/DDBJ databases">
        <title>Jiella endophytica sp. nov., a novel endophytic bacterium isolated from root of Ficus microcarpa Linn. f.</title>
        <authorList>
            <person name="Tuo L."/>
        </authorList>
    </citation>
    <scope>NUCLEOTIDE SEQUENCE [LARGE SCALE GENOMIC DNA]</scope>
    <source>
        <strain evidence="1 2">CBS5Q-3</strain>
    </source>
</reference>
<dbReference type="AlphaFoldDB" id="A0A4Y8RER1"/>
<protein>
    <submittedName>
        <fullName evidence="1">Gene transfer agent family protein</fullName>
    </submittedName>
</protein>
<dbReference type="InterPro" id="IPR021791">
    <property type="entry name" value="Phage_TAC_11"/>
</dbReference>
<proteinExistence type="predicted"/>
<organism evidence="1 2">
    <name type="scientific">Jiella endophytica</name>
    <dbReference type="NCBI Taxonomy" id="2558362"/>
    <lineage>
        <taxon>Bacteria</taxon>
        <taxon>Pseudomonadati</taxon>
        <taxon>Pseudomonadota</taxon>
        <taxon>Alphaproteobacteria</taxon>
        <taxon>Hyphomicrobiales</taxon>
        <taxon>Aurantimonadaceae</taxon>
        <taxon>Jiella</taxon>
    </lineage>
</organism>
<dbReference type="EMBL" id="SOZD01000005">
    <property type="protein sequence ID" value="TFF20564.1"/>
    <property type="molecule type" value="Genomic_DNA"/>
</dbReference>
<evidence type="ECO:0000313" key="2">
    <source>
        <dbReference type="Proteomes" id="UP000298179"/>
    </source>
</evidence>
<evidence type="ECO:0000313" key="1">
    <source>
        <dbReference type="EMBL" id="TFF20564.1"/>
    </source>
</evidence>
<comment type="caution">
    <text evidence="1">The sequence shown here is derived from an EMBL/GenBank/DDBJ whole genome shotgun (WGS) entry which is preliminary data.</text>
</comment>
<sequence length="121" mass="12017">MPANRRRGEVSAIIDGHEMRLCLTLGALAELEDAFAADNLSDLAERFRGGRLSARDLTRIIAAGLRGTGAEVTDGDVAAMRIDGGAAGAAALAVALLTAAFGGADGEAAGTGNANPSPAGI</sequence>
<dbReference type="OrthoDB" id="7206814at2"/>
<dbReference type="Pfam" id="PF11836">
    <property type="entry name" value="Phage_TAC_11"/>
    <property type="match status" value="1"/>
</dbReference>
<name>A0A4Y8RER1_9HYPH</name>
<accession>A0A4Y8RER1</accession>
<keyword evidence="2" id="KW-1185">Reference proteome</keyword>